<keyword evidence="1" id="KW-0732">Signal</keyword>
<dbReference type="Proteomes" id="UP000270036">
    <property type="component" value="Chromosome"/>
</dbReference>
<proteinExistence type="predicted"/>
<dbReference type="EMBL" id="LR134441">
    <property type="protein sequence ID" value="VEH99477.1"/>
    <property type="molecule type" value="Genomic_DNA"/>
</dbReference>
<evidence type="ECO:0000313" key="3">
    <source>
        <dbReference type="EMBL" id="VEH99477.1"/>
    </source>
</evidence>
<evidence type="ECO:0000256" key="1">
    <source>
        <dbReference type="ARBA" id="ARBA00022729"/>
    </source>
</evidence>
<protein>
    <submittedName>
        <fullName evidence="3">Por secretion system C-terminal sorting domain</fullName>
    </submittedName>
</protein>
<dbReference type="NCBIfam" id="TIGR04183">
    <property type="entry name" value="Por_Secre_tail"/>
    <property type="match status" value="1"/>
</dbReference>
<dbReference type="KEGG" id="cant:NCTC13489_01554"/>
<dbReference type="InterPro" id="IPR026444">
    <property type="entry name" value="Secre_tail"/>
</dbReference>
<organism evidence="3 4">
    <name type="scientific">Kaistella antarctica</name>
    <dbReference type="NCBI Taxonomy" id="266748"/>
    <lineage>
        <taxon>Bacteria</taxon>
        <taxon>Pseudomonadati</taxon>
        <taxon>Bacteroidota</taxon>
        <taxon>Flavobacteriia</taxon>
        <taxon>Flavobacteriales</taxon>
        <taxon>Weeksellaceae</taxon>
        <taxon>Chryseobacterium group</taxon>
        <taxon>Kaistella</taxon>
    </lineage>
</organism>
<dbReference type="AlphaFoldDB" id="A0A448NRF3"/>
<accession>A0A448NRF3</accession>
<evidence type="ECO:0000313" key="4">
    <source>
        <dbReference type="Proteomes" id="UP000270036"/>
    </source>
</evidence>
<feature type="domain" description="Secretion system C-terminal sorting" evidence="2">
    <location>
        <begin position="25"/>
        <end position="81"/>
    </location>
</feature>
<reference evidence="3 4" key="1">
    <citation type="submission" date="2018-12" db="EMBL/GenBank/DDBJ databases">
        <authorList>
            <consortium name="Pathogen Informatics"/>
        </authorList>
    </citation>
    <scope>NUCLEOTIDE SEQUENCE [LARGE SCALE GENOMIC DNA]</scope>
    <source>
        <strain evidence="3 4">NCTC13489</strain>
    </source>
</reference>
<gene>
    <name evidence="3" type="ORF">NCTC13489_01554</name>
</gene>
<name>A0A448NRF3_9FLAO</name>
<dbReference type="Pfam" id="PF18962">
    <property type="entry name" value="Por_Secre_tail"/>
    <property type="match status" value="1"/>
</dbReference>
<evidence type="ECO:0000259" key="2">
    <source>
        <dbReference type="Pfam" id="PF18962"/>
    </source>
</evidence>
<sequence length="82" mass="9116">MLSNGSSIKSNLIIYRDGNDFVLKSNSKIITGLEVYDASGRLLIQLKPNQKETRIDASAFVNGTYVLRIDQEGTLVTKKIIK</sequence>